<protein>
    <recommendedName>
        <fullName evidence="4">Secreted protein</fullName>
    </recommendedName>
</protein>
<evidence type="ECO:0000313" key="3">
    <source>
        <dbReference type="Proteomes" id="UP000434172"/>
    </source>
</evidence>
<name>A0A8H3WLQ2_9PEZI</name>
<accession>A0A8H3WLQ2</accession>
<organism evidence="2 3">
    <name type="scientific">Colletotrichum asianum</name>
    <dbReference type="NCBI Taxonomy" id="702518"/>
    <lineage>
        <taxon>Eukaryota</taxon>
        <taxon>Fungi</taxon>
        <taxon>Dikarya</taxon>
        <taxon>Ascomycota</taxon>
        <taxon>Pezizomycotina</taxon>
        <taxon>Sordariomycetes</taxon>
        <taxon>Hypocreomycetidae</taxon>
        <taxon>Glomerellales</taxon>
        <taxon>Glomerellaceae</taxon>
        <taxon>Colletotrichum</taxon>
        <taxon>Colletotrichum gloeosporioides species complex</taxon>
    </lineage>
</organism>
<evidence type="ECO:0000256" key="1">
    <source>
        <dbReference type="SAM" id="SignalP"/>
    </source>
</evidence>
<proteinExistence type="predicted"/>
<evidence type="ECO:0008006" key="4">
    <source>
        <dbReference type="Google" id="ProtNLM"/>
    </source>
</evidence>
<dbReference type="OrthoDB" id="4800292at2759"/>
<evidence type="ECO:0000313" key="2">
    <source>
        <dbReference type="EMBL" id="KAF0330358.1"/>
    </source>
</evidence>
<sequence>MVRVSALLHAMLTGSTAAQFDMYCNHGTYESPALSCDNGQNVYCCAFPNWFTTDPGLAPGFPIHRQCTKFSGECAAKDSNGNRVKSKFGKDAVGFGACVSIPSDHIPAYLAATDGSMASLFLKLPVDLGGSFAENDHRC</sequence>
<reference evidence="2 3" key="1">
    <citation type="submission" date="2019-12" db="EMBL/GenBank/DDBJ databases">
        <title>A genome sequence resource for the geographically widespread anthracnose pathogen Colletotrichum asianum.</title>
        <authorList>
            <person name="Meng Y."/>
        </authorList>
    </citation>
    <scope>NUCLEOTIDE SEQUENCE [LARGE SCALE GENOMIC DNA]</scope>
    <source>
        <strain evidence="2 3">ICMP 18580</strain>
    </source>
</reference>
<dbReference type="AlphaFoldDB" id="A0A8H3WLQ2"/>
<keyword evidence="1" id="KW-0732">Signal</keyword>
<gene>
    <name evidence="2" type="ORF">GQ607_002237</name>
</gene>
<feature type="chain" id="PRO_5034486718" description="Secreted protein" evidence="1">
    <location>
        <begin position="18"/>
        <end position="139"/>
    </location>
</feature>
<dbReference type="Proteomes" id="UP000434172">
    <property type="component" value="Unassembled WGS sequence"/>
</dbReference>
<keyword evidence="3" id="KW-1185">Reference proteome</keyword>
<dbReference type="EMBL" id="WOWK01000007">
    <property type="protein sequence ID" value="KAF0330358.1"/>
    <property type="molecule type" value="Genomic_DNA"/>
</dbReference>
<feature type="signal peptide" evidence="1">
    <location>
        <begin position="1"/>
        <end position="17"/>
    </location>
</feature>
<comment type="caution">
    <text evidence="2">The sequence shown here is derived from an EMBL/GenBank/DDBJ whole genome shotgun (WGS) entry which is preliminary data.</text>
</comment>